<protein>
    <submittedName>
        <fullName evidence="6">TXN protein</fullName>
    </submittedName>
</protein>
<dbReference type="Proteomes" id="UP000838412">
    <property type="component" value="Chromosome 13"/>
</dbReference>
<dbReference type="CDD" id="cd02947">
    <property type="entry name" value="TRX_family"/>
    <property type="match status" value="1"/>
</dbReference>
<organism evidence="6 7">
    <name type="scientific">Branchiostoma lanceolatum</name>
    <name type="common">Common lancelet</name>
    <name type="synonym">Amphioxus lanceolatum</name>
    <dbReference type="NCBI Taxonomy" id="7740"/>
    <lineage>
        <taxon>Eukaryota</taxon>
        <taxon>Metazoa</taxon>
        <taxon>Chordata</taxon>
        <taxon>Cephalochordata</taxon>
        <taxon>Leptocardii</taxon>
        <taxon>Amphioxiformes</taxon>
        <taxon>Branchiostomatidae</taxon>
        <taxon>Branchiostoma</taxon>
    </lineage>
</organism>
<gene>
    <name evidence="6" type="primary">TXN</name>
    <name evidence="6" type="ORF">BLAG_LOCUS6156</name>
</gene>
<evidence type="ECO:0000256" key="4">
    <source>
        <dbReference type="PIRSR" id="PIRSR000077-4"/>
    </source>
</evidence>
<keyword evidence="7" id="KW-1185">Reference proteome</keyword>
<evidence type="ECO:0000313" key="6">
    <source>
        <dbReference type="EMBL" id="CAH1243028.1"/>
    </source>
</evidence>
<accession>A0A8K0E6K7</accession>
<dbReference type="AlphaFoldDB" id="A0A8K0E6K7"/>
<dbReference type="Pfam" id="PF00085">
    <property type="entry name" value="Thioredoxin"/>
    <property type="match status" value="1"/>
</dbReference>
<dbReference type="Gene3D" id="3.40.30.10">
    <property type="entry name" value="Glutaredoxin"/>
    <property type="match status" value="1"/>
</dbReference>
<keyword evidence="3 4" id="KW-0676">Redox-active center</keyword>
<dbReference type="EMBL" id="OV696698">
    <property type="protein sequence ID" value="CAH1243028.1"/>
    <property type="molecule type" value="Genomic_DNA"/>
</dbReference>
<name>A0A8K0E6K7_BRALA</name>
<reference evidence="6" key="1">
    <citation type="submission" date="2022-01" db="EMBL/GenBank/DDBJ databases">
        <authorList>
            <person name="Braso-Vives M."/>
        </authorList>
    </citation>
    <scope>NUCLEOTIDE SEQUENCE</scope>
</reference>
<dbReference type="PANTHER" id="PTHR46115">
    <property type="entry name" value="THIOREDOXIN-LIKE PROTEIN 1"/>
    <property type="match status" value="1"/>
</dbReference>
<keyword evidence="1" id="KW-0702">S-nitrosylation</keyword>
<feature type="disulfide bond" description="Redox-active" evidence="4">
    <location>
        <begin position="5"/>
        <end position="8"/>
    </location>
</feature>
<proteinExistence type="predicted"/>
<keyword evidence="2 4" id="KW-1015">Disulfide bond</keyword>
<dbReference type="PIRSF" id="PIRSF000077">
    <property type="entry name" value="Thioredoxin"/>
    <property type="match status" value="1"/>
</dbReference>
<dbReference type="InterPro" id="IPR005746">
    <property type="entry name" value="Thioredoxin"/>
</dbReference>
<dbReference type="GO" id="GO:0015035">
    <property type="term" value="F:protein-disulfide reductase activity"/>
    <property type="evidence" value="ECO:0007669"/>
    <property type="project" value="InterPro"/>
</dbReference>
<feature type="domain" description="Thioredoxin" evidence="5">
    <location>
        <begin position="1"/>
        <end position="78"/>
    </location>
</feature>
<evidence type="ECO:0000256" key="1">
    <source>
        <dbReference type="ARBA" id="ARBA00022799"/>
    </source>
</evidence>
<evidence type="ECO:0000256" key="2">
    <source>
        <dbReference type="ARBA" id="ARBA00023157"/>
    </source>
</evidence>
<dbReference type="SUPFAM" id="SSF52833">
    <property type="entry name" value="Thioredoxin-like"/>
    <property type="match status" value="1"/>
</dbReference>
<evidence type="ECO:0000313" key="7">
    <source>
        <dbReference type="Proteomes" id="UP000838412"/>
    </source>
</evidence>
<dbReference type="PROSITE" id="PS51352">
    <property type="entry name" value="THIOREDOXIN_2"/>
    <property type="match status" value="1"/>
</dbReference>
<sequence length="78" mass="8960">MAQWCGPCKGIAPEVEKMEKEFDDVIFIKIDVDVNKETAEECEISCMPTFQFFKNSQKVAEFSGANKDKLRDLTNKHK</sequence>
<dbReference type="OrthoDB" id="2121326at2759"/>
<dbReference type="InterPro" id="IPR036249">
    <property type="entry name" value="Thioredoxin-like_sf"/>
</dbReference>
<dbReference type="InterPro" id="IPR013766">
    <property type="entry name" value="Thioredoxin_domain"/>
</dbReference>
<evidence type="ECO:0000259" key="5">
    <source>
        <dbReference type="PROSITE" id="PS51352"/>
    </source>
</evidence>
<evidence type="ECO:0000256" key="3">
    <source>
        <dbReference type="ARBA" id="ARBA00023284"/>
    </source>
</evidence>